<evidence type="ECO:0000259" key="4">
    <source>
        <dbReference type="PROSITE" id="PS50801"/>
    </source>
</evidence>
<dbReference type="Gene3D" id="2.10.70.100">
    <property type="match status" value="1"/>
</dbReference>
<sequence>METVQDVRVPSYERFFQTSGDLLGVLAWDGRFVQGNRAFRDVLGYVEEALIGQSFSAIVHPDDAAEVRAFFEGDGDATLRVTKRLLHRDLGVRAVALSLRRVTADKAIYVTGREVYTQESTDAARRREEVLQKMQATARVGGWEVDNRTGNLSWTEETYRIHEVPAGFRPVIETAIDFYTPEAIPVISAAVEGCMRGEAYDLELQILTAKGKRLWVRASGHPVFEDGNVVRLVGAFQDIDDFKRRELELQEQLAIIEEQRSAIHAMSAPIIQVWDGVLALPVVGMLDEARASEITARMLSAVVAHAATYAILDLTGVESVDEATADHVVRIIRSIQLLGAQSIVTGIRPAVAQTLISLGAGFAGARTVSNLREAIKICMRGK</sequence>
<dbReference type="CDD" id="cd07041">
    <property type="entry name" value="STAS_RsbR_RsbS_like"/>
    <property type="match status" value="1"/>
</dbReference>
<dbReference type="SUPFAM" id="SSF55785">
    <property type="entry name" value="PYP-like sensor domain (PAS domain)"/>
    <property type="match status" value="2"/>
</dbReference>
<evidence type="ECO:0000259" key="3">
    <source>
        <dbReference type="PROSITE" id="PS50113"/>
    </source>
</evidence>
<reference evidence="5 6" key="1">
    <citation type="submission" date="2022-11" db="EMBL/GenBank/DDBJ databases">
        <title>Minimal conservation of predation-associated metabolite biosynthetic gene clusters underscores biosynthetic potential of Myxococcota including descriptions for ten novel species: Archangium lansinium sp. nov., Myxococcus landrumus sp. nov., Nannocystis bai.</title>
        <authorList>
            <person name="Ahearne A."/>
            <person name="Stevens C."/>
            <person name="Dowd S."/>
        </authorList>
    </citation>
    <scope>NUCLEOTIDE SEQUENCE [LARGE SCALE GENOMIC DNA]</scope>
    <source>
        <strain evidence="5 6">RJM3</strain>
    </source>
</reference>
<dbReference type="InterPro" id="IPR000014">
    <property type="entry name" value="PAS"/>
</dbReference>
<dbReference type="InterPro" id="IPR013767">
    <property type="entry name" value="PAS_fold"/>
</dbReference>
<dbReference type="CDD" id="cd00130">
    <property type="entry name" value="PAS"/>
    <property type="match status" value="1"/>
</dbReference>
<dbReference type="InterPro" id="IPR002645">
    <property type="entry name" value="STAS_dom"/>
</dbReference>
<dbReference type="PROSITE" id="PS50801">
    <property type="entry name" value="STAS"/>
    <property type="match status" value="1"/>
</dbReference>
<organism evidence="5 6">
    <name type="scientific">Polyangium mundeleinium</name>
    <dbReference type="NCBI Taxonomy" id="2995306"/>
    <lineage>
        <taxon>Bacteria</taxon>
        <taxon>Pseudomonadati</taxon>
        <taxon>Myxococcota</taxon>
        <taxon>Polyangia</taxon>
        <taxon>Polyangiales</taxon>
        <taxon>Polyangiaceae</taxon>
        <taxon>Polyangium</taxon>
    </lineage>
</organism>
<protein>
    <submittedName>
        <fullName evidence="5">PAS domain S-box protein</fullName>
    </submittedName>
</protein>
<feature type="domain" description="PAC" evidence="3">
    <location>
        <begin position="200"/>
        <end position="251"/>
    </location>
</feature>
<dbReference type="NCBIfam" id="TIGR00229">
    <property type="entry name" value="sensory_box"/>
    <property type="match status" value="1"/>
</dbReference>
<evidence type="ECO:0000256" key="1">
    <source>
        <dbReference type="ARBA" id="ARBA00022553"/>
    </source>
</evidence>
<keyword evidence="1" id="KW-0597">Phosphoprotein</keyword>
<gene>
    <name evidence="5" type="ORF">POL67_03970</name>
</gene>
<dbReference type="EMBL" id="JAQNDO010000001">
    <property type="protein sequence ID" value="MDC0740488.1"/>
    <property type="molecule type" value="Genomic_DNA"/>
</dbReference>
<comment type="caution">
    <text evidence="5">The sequence shown here is derived from an EMBL/GenBank/DDBJ whole genome shotgun (WGS) entry which is preliminary data.</text>
</comment>
<dbReference type="Gene3D" id="3.30.450.20">
    <property type="entry name" value="PAS domain"/>
    <property type="match status" value="2"/>
</dbReference>
<dbReference type="Pfam" id="PF00989">
    <property type="entry name" value="PAS"/>
    <property type="match status" value="1"/>
</dbReference>
<evidence type="ECO:0000259" key="2">
    <source>
        <dbReference type="PROSITE" id="PS50112"/>
    </source>
</evidence>
<dbReference type="PROSITE" id="PS50113">
    <property type="entry name" value="PAC"/>
    <property type="match status" value="1"/>
</dbReference>
<dbReference type="SUPFAM" id="SSF52091">
    <property type="entry name" value="SpoIIaa-like"/>
    <property type="match status" value="1"/>
</dbReference>
<dbReference type="InterPro" id="IPR001610">
    <property type="entry name" value="PAC"/>
</dbReference>
<dbReference type="Proteomes" id="UP001221411">
    <property type="component" value="Unassembled WGS sequence"/>
</dbReference>
<dbReference type="SMART" id="SM00091">
    <property type="entry name" value="PAS"/>
    <property type="match status" value="1"/>
</dbReference>
<feature type="domain" description="STAS" evidence="4">
    <location>
        <begin position="267"/>
        <end position="378"/>
    </location>
</feature>
<dbReference type="InterPro" id="IPR051932">
    <property type="entry name" value="Bact_StressResp_Reg"/>
</dbReference>
<dbReference type="InterPro" id="IPR035965">
    <property type="entry name" value="PAS-like_dom_sf"/>
</dbReference>
<feature type="domain" description="PAS" evidence="2">
    <location>
        <begin position="8"/>
        <end position="72"/>
    </location>
</feature>
<proteinExistence type="predicted"/>
<dbReference type="PANTHER" id="PTHR33745">
    <property type="entry name" value="RSBT ANTAGONIST PROTEIN RSBS-RELATED"/>
    <property type="match status" value="1"/>
</dbReference>
<dbReference type="PANTHER" id="PTHR33745:SF3">
    <property type="entry name" value="RSBT CO-ANTAGONIST PROTEIN RSBRC"/>
    <property type="match status" value="1"/>
</dbReference>
<dbReference type="Pfam" id="PF08447">
    <property type="entry name" value="PAS_3"/>
    <property type="match status" value="1"/>
</dbReference>
<dbReference type="SMART" id="SM00086">
    <property type="entry name" value="PAC"/>
    <property type="match status" value="1"/>
</dbReference>
<evidence type="ECO:0000313" key="5">
    <source>
        <dbReference type="EMBL" id="MDC0740488.1"/>
    </source>
</evidence>
<dbReference type="InterPro" id="IPR036513">
    <property type="entry name" value="STAS_dom_sf"/>
</dbReference>
<dbReference type="Gene3D" id="3.30.750.24">
    <property type="entry name" value="STAS domain"/>
    <property type="match status" value="1"/>
</dbReference>
<dbReference type="InterPro" id="IPR013655">
    <property type="entry name" value="PAS_fold_3"/>
</dbReference>
<dbReference type="RefSeq" id="WP_271915690.1">
    <property type="nucleotide sequence ID" value="NZ_JAQNDO010000001.1"/>
</dbReference>
<accession>A0ABT5EF95</accession>
<name>A0ABT5EF95_9BACT</name>
<dbReference type="Pfam" id="PF01740">
    <property type="entry name" value="STAS"/>
    <property type="match status" value="1"/>
</dbReference>
<dbReference type="PROSITE" id="PS50112">
    <property type="entry name" value="PAS"/>
    <property type="match status" value="1"/>
</dbReference>
<dbReference type="InterPro" id="IPR000700">
    <property type="entry name" value="PAS-assoc_C"/>
</dbReference>
<evidence type="ECO:0000313" key="6">
    <source>
        <dbReference type="Proteomes" id="UP001221411"/>
    </source>
</evidence>
<keyword evidence="6" id="KW-1185">Reference proteome</keyword>